<feature type="region of interest" description="Disordered" evidence="1">
    <location>
        <begin position="191"/>
        <end position="217"/>
    </location>
</feature>
<evidence type="ECO:0000313" key="3">
    <source>
        <dbReference type="EMBL" id="THH41447.1"/>
    </source>
</evidence>
<organism evidence="3 4">
    <name type="scientific">Neolewinella litorea</name>
    <dbReference type="NCBI Taxonomy" id="2562452"/>
    <lineage>
        <taxon>Bacteria</taxon>
        <taxon>Pseudomonadati</taxon>
        <taxon>Bacteroidota</taxon>
        <taxon>Saprospiria</taxon>
        <taxon>Saprospirales</taxon>
        <taxon>Lewinellaceae</taxon>
        <taxon>Neolewinella</taxon>
    </lineage>
</organism>
<keyword evidence="4" id="KW-1185">Reference proteome</keyword>
<feature type="compositionally biased region" description="Basic and acidic residues" evidence="1">
    <location>
        <begin position="130"/>
        <end position="142"/>
    </location>
</feature>
<keyword evidence="2" id="KW-0472">Membrane</keyword>
<dbReference type="EMBL" id="SRSF01000001">
    <property type="protein sequence ID" value="THH41447.1"/>
    <property type="molecule type" value="Genomic_DNA"/>
</dbReference>
<dbReference type="RefSeq" id="WP_136456277.1">
    <property type="nucleotide sequence ID" value="NZ_SRSF01000001.1"/>
</dbReference>
<feature type="transmembrane region" description="Helical" evidence="2">
    <location>
        <begin position="163"/>
        <end position="184"/>
    </location>
</feature>
<accession>A0A4S4NQK5</accession>
<evidence type="ECO:0000313" key="4">
    <source>
        <dbReference type="Proteomes" id="UP000308528"/>
    </source>
</evidence>
<evidence type="ECO:0000256" key="2">
    <source>
        <dbReference type="SAM" id="Phobius"/>
    </source>
</evidence>
<evidence type="ECO:0000256" key="1">
    <source>
        <dbReference type="SAM" id="MobiDB-lite"/>
    </source>
</evidence>
<name>A0A4S4NQK5_9BACT</name>
<dbReference type="Proteomes" id="UP000308528">
    <property type="component" value="Unassembled WGS sequence"/>
</dbReference>
<dbReference type="OrthoDB" id="653949at2"/>
<proteinExistence type="predicted"/>
<sequence length="340" mass="37733">MHSPVTTALRSILMEEGRVCLPGIGTLLVVQQPALVSLIEGRASAPAARVSFNANLVIDDGRLARHLADPDQLTQFLQQTRQSLDAGRTVVLEGVGKLFRHPDGEVRFTPGGDNFSKESFGLPTLDVRPIVRQDKPVEEPPQRRSRPVRQLQRSEFGRRYGSAAWYAAVLAGILTVIFLLFRLAGTVSEEFGTRNSRPDTRNRLNVPPQPDRAPAPVIDANQIQPEAAPRINESPVAADKVQVEEETPSAPPTPAVAPRNVAIIAIGLFGRQRNVDKTTRRLSEAGYTPYTDQEGRNTRVGVRVEYREAAELDRILREVQARYTEDAFVMRVNGEERRPR</sequence>
<comment type="caution">
    <text evidence="3">The sequence shown here is derived from an EMBL/GenBank/DDBJ whole genome shotgun (WGS) entry which is preliminary data.</text>
</comment>
<keyword evidence="2" id="KW-0812">Transmembrane</keyword>
<dbReference type="AlphaFoldDB" id="A0A4S4NQK5"/>
<reference evidence="3 4" key="1">
    <citation type="submission" date="2019-04" db="EMBL/GenBank/DDBJ databases">
        <title>Lewinella litorea sp. nov., isolated from a marine sand.</title>
        <authorList>
            <person name="Yoon J.-H."/>
        </authorList>
    </citation>
    <scope>NUCLEOTIDE SEQUENCE [LARGE SCALE GENOMIC DNA]</scope>
    <source>
        <strain evidence="3 4">HSMS-39</strain>
    </source>
</reference>
<feature type="region of interest" description="Disordered" evidence="1">
    <location>
        <begin position="130"/>
        <end position="152"/>
    </location>
</feature>
<gene>
    <name evidence="3" type="ORF">E4021_02275</name>
</gene>
<keyword evidence="2" id="KW-1133">Transmembrane helix</keyword>
<protein>
    <recommendedName>
        <fullName evidence="5">CCDC81-like prokaryotic HU domain-containing protein</fullName>
    </recommendedName>
</protein>
<evidence type="ECO:0008006" key="5">
    <source>
        <dbReference type="Google" id="ProtNLM"/>
    </source>
</evidence>